<accession>A0A421BAA8</accession>
<protein>
    <recommendedName>
        <fullName evidence="2">AAA+ ATPase domain-containing protein</fullName>
    </recommendedName>
</protein>
<gene>
    <name evidence="3" type="ORF">CLV68_1588</name>
</gene>
<dbReference type="OrthoDB" id="419933at2"/>
<keyword evidence="1" id="KW-0812">Transmembrane</keyword>
<evidence type="ECO:0000313" key="4">
    <source>
        <dbReference type="Proteomes" id="UP000282454"/>
    </source>
</evidence>
<dbReference type="SMART" id="SM00382">
    <property type="entry name" value="AAA"/>
    <property type="match status" value="1"/>
</dbReference>
<dbReference type="Pfam" id="PF22738">
    <property type="entry name" value="NNH7"/>
    <property type="match status" value="1"/>
</dbReference>
<dbReference type="InterPro" id="IPR027417">
    <property type="entry name" value="P-loop_NTPase"/>
</dbReference>
<organism evidence="3 4">
    <name type="scientific">Actinokineospora cianjurensis</name>
    <dbReference type="NCBI Taxonomy" id="585224"/>
    <lineage>
        <taxon>Bacteria</taxon>
        <taxon>Bacillati</taxon>
        <taxon>Actinomycetota</taxon>
        <taxon>Actinomycetes</taxon>
        <taxon>Pseudonocardiales</taxon>
        <taxon>Pseudonocardiaceae</taxon>
        <taxon>Actinokineospora</taxon>
    </lineage>
</organism>
<dbReference type="AlphaFoldDB" id="A0A421BAA8"/>
<proteinExistence type="predicted"/>
<dbReference type="Proteomes" id="UP000282454">
    <property type="component" value="Unassembled WGS sequence"/>
</dbReference>
<evidence type="ECO:0000256" key="1">
    <source>
        <dbReference type="SAM" id="Phobius"/>
    </source>
</evidence>
<evidence type="ECO:0000313" key="3">
    <source>
        <dbReference type="EMBL" id="RLK61073.1"/>
    </source>
</evidence>
<dbReference type="RefSeq" id="WP_121389794.1">
    <property type="nucleotide sequence ID" value="NZ_RCDD01000001.1"/>
</dbReference>
<keyword evidence="1" id="KW-1133">Transmembrane helix</keyword>
<dbReference type="InterPro" id="IPR054567">
    <property type="entry name" value="NNH7"/>
</dbReference>
<keyword evidence="1" id="KW-0472">Membrane</keyword>
<dbReference type="SUPFAM" id="SSF52540">
    <property type="entry name" value="P-loop containing nucleoside triphosphate hydrolases"/>
    <property type="match status" value="1"/>
</dbReference>
<sequence>MRRDPPITLRGALKVLGHDDHPWLTRLNGLLGGVILASGPLSPLAAVFGAIWGMVDQKSEAMTGIRGALDAVGDRLMGTGGLHRQDLVVAAHSTIVLSAYSAAVAAHLGVDLTDEQKVALADLRRTEGQTLVEALYTAPIPTPSAVIGFEANIAELEGWARRLGVTVFDVFDVRGDWPSVNRHIINDFSDRYRSHFLELATKVPEFKIWSDQVAAANLARGLAAITDLLGRGQAARDHRALVERANRSELGKPIVDTTDSLVLFPSVEEIFRTPRYRLTLSGGEGRISNESWWQLRPIHHDLAVMLARHFCTPRALSRPLLLLGHPGAGKSILMIALAALLPASDYTVIRVRLRHVDAGASIAGQVAQALEQATHNRVGWADLDGDGDTVRVVLLDGLDELLQATTADRTGYLRDVEQFQRTEAAMGQPVAVVVTSRTLVADRVTVRPGTPVVKIEEFDQEQVEAWLEVWNRTNADVRPLPVQTALALPQLAGQPLLLMMLAIYCANPAVPLPDADMSLADLYDKLLTSFAEREVEKSADSVERLLWRLSIAALGMLNRGAQYISEADLTADLAALGDRAQSGEQVLSQFFFIHAPEATTARGAVRGYEFLHATFGEYLVAHRIVEILRDVTDGSYGRRAVHEPDDELLFTLLSHQPLAIQRPAIDFICDRLLLLDDNERNRVERTLDHLLRTYRHRGSANRYPTYLPEAVDQISKLAAYSANLVLIRVQLTAGVDLERLWPDDGWEAVLRLWTAGLDQQGLSAVVRCLKRRGDQLDLAHPAPVPVGLLVAMLSGDVWTTTRIQLGSVLLDGIRVKDNSREPAGPEALMRALAARLFPELGLDLPDLLPAIAQQVDALIELQSADQLGSPDGDLGGDVEGPWGA</sequence>
<comment type="caution">
    <text evidence="3">The sequence shown here is derived from an EMBL/GenBank/DDBJ whole genome shotgun (WGS) entry which is preliminary data.</text>
</comment>
<feature type="domain" description="AAA+ ATPase" evidence="2">
    <location>
        <begin position="316"/>
        <end position="459"/>
    </location>
</feature>
<keyword evidence="4" id="KW-1185">Reference proteome</keyword>
<reference evidence="3 4" key="1">
    <citation type="submission" date="2018-10" db="EMBL/GenBank/DDBJ databases">
        <title>Genomic Encyclopedia of Archaeal and Bacterial Type Strains, Phase II (KMG-II): from individual species to whole genera.</title>
        <authorList>
            <person name="Goeker M."/>
        </authorList>
    </citation>
    <scope>NUCLEOTIDE SEQUENCE [LARGE SCALE GENOMIC DNA]</scope>
    <source>
        <strain evidence="3 4">DSM 45657</strain>
    </source>
</reference>
<dbReference type="EMBL" id="RCDD01000001">
    <property type="protein sequence ID" value="RLK61073.1"/>
    <property type="molecule type" value="Genomic_DNA"/>
</dbReference>
<feature type="transmembrane region" description="Helical" evidence="1">
    <location>
        <begin position="30"/>
        <end position="55"/>
    </location>
</feature>
<evidence type="ECO:0000259" key="2">
    <source>
        <dbReference type="SMART" id="SM00382"/>
    </source>
</evidence>
<name>A0A421BAA8_9PSEU</name>
<dbReference type="Gene3D" id="3.40.50.300">
    <property type="entry name" value="P-loop containing nucleotide triphosphate hydrolases"/>
    <property type="match status" value="1"/>
</dbReference>
<dbReference type="InterPro" id="IPR003593">
    <property type="entry name" value="AAA+_ATPase"/>
</dbReference>